<feature type="transmembrane region" description="Helical" evidence="5">
    <location>
        <begin position="118"/>
        <end position="142"/>
    </location>
</feature>
<dbReference type="GO" id="GO:0012505">
    <property type="term" value="C:endomembrane system"/>
    <property type="evidence" value="ECO:0007669"/>
    <property type="project" value="UniProtKB-SubCell"/>
</dbReference>
<dbReference type="AlphaFoldDB" id="A0AAW1QWW7"/>
<evidence type="ECO:0000256" key="5">
    <source>
        <dbReference type="SAM" id="Phobius"/>
    </source>
</evidence>
<proteinExistence type="predicted"/>
<evidence type="ECO:0000256" key="1">
    <source>
        <dbReference type="ARBA" id="ARBA00004127"/>
    </source>
</evidence>
<dbReference type="Proteomes" id="UP001438707">
    <property type="component" value="Unassembled WGS sequence"/>
</dbReference>
<comment type="caution">
    <text evidence="7">The sequence shown here is derived from an EMBL/GenBank/DDBJ whole genome shotgun (WGS) entry which is preliminary data.</text>
</comment>
<feature type="transmembrane region" description="Helical" evidence="5">
    <location>
        <begin position="84"/>
        <end position="106"/>
    </location>
</feature>
<keyword evidence="8" id="KW-1185">Reference proteome</keyword>
<sequence>MQQLSDNLFGTRYHTQGASLQLPRKVPLRIEPKSYFANERTFLAWLHMAVTMGGLATALAGYQFTTPNAQGATESSISERTSQVISLTLLPTAVIMVAYASFAFYWRSSNLRTKQMGFYFDFVGPTVLAFLVMLSLSFILAISVTDFLKHKSI</sequence>
<protein>
    <recommendedName>
        <fullName evidence="6">DUF202 domain-containing protein</fullName>
    </recommendedName>
</protein>
<evidence type="ECO:0000256" key="4">
    <source>
        <dbReference type="ARBA" id="ARBA00023136"/>
    </source>
</evidence>
<dbReference type="InterPro" id="IPR003807">
    <property type="entry name" value="DUF202"/>
</dbReference>
<keyword evidence="4 5" id="KW-0472">Membrane</keyword>
<keyword evidence="3 5" id="KW-1133">Transmembrane helix</keyword>
<dbReference type="InterPro" id="IPR051572">
    <property type="entry name" value="VTC_Complex_Subunit"/>
</dbReference>
<organism evidence="7 8">
    <name type="scientific">Apatococcus lobatus</name>
    <dbReference type="NCBI Taxonomy" id="904363"/>
    <lineage>
        <taxon>Eukaryota</taxon>
        <taxon>Viridiplantae</taxon>
        <taxon>Chlorophyta</taxon>
        <taxon>core chlorophytes</taxon>
        <taxon>Trebouxiophyceae</taxon>
        <taxon>Chlorellales</taxon>
        <taxon>Chlorellaceae</taxon>
        <taxon>Apatococcus</taxon>
    </lineage>
</organism>
<evidence type="ECO:0000313" key="7">
    <source>
        <dbReference type="EMBL" id="KAK9825803.1"/>
    </source>
</evidence>
<dbReference type="PANTHER" id="PTHR46140">
    <property type="entry name" value="VACUOLAR TRANSPORTER CHAPERONE 1-RELATED"/>
    <property type="match status" value="1"/>
</dbReference>
<dbReference type="PANTHER" id="PTHR46140:SF1">
    <property type="entry name" value="VACUOLAR TRANSPORTER CHAPERONE COMPLEX SUBUNIT 4-RELATED"/>
    <property type="match status" value="1"/>
</dbReference>
<evidence type="ECO:0000313" key="8">
    <source>
        <dbReference type="Proteomes" id="UP001438707"/>
    </source>
</evidence>
<dbReference type="EMBL" id="JALJOS010000023">
    <property type="protein sequence ID" value="KAK9825803.1"/>
    <property type="molecule type" value="Genomic_DNA"/>
</dbReference>
<accession>A0AAW1QWW7</accession>
<keyword evidence="2 5" id="KW-0812">Transmembrane</keyword>
<reference evidence="7 8" key="1">
    <citation type="journal article" date="2024" name="Nat. Commun.">
        <title>Phylogenomics reveals the evolutionary origins of lichenization in chlorophyte algae.</title>
        <authorList>
            <person name="Puginier C."/>
            <person name="Libourel C."/>
            <person name="Otte J."/>
            <person name="Skaloud P."/>
            <person name="Haon M."/>
            <person name="Grisel S."/>
            <person name="Petersen M."/>
            <person name="Berrin J.G."/>
            <person name="Delaux P.M."/>
            <person name="Dal Grande F."/>
            <person name="Keller J."/>
        </authorList>
    </citation>
    <scope>NUCLEOTIDE SEQUENCE [LARGE SCALE GENOMIC DNA]</scope>
    <source>
        <strain evidence="7 8">SAG 2145</strain>
    </source>
</reference>
<evidence type="ECO:0000256" key="2">
    <source>
        <dbReference type="ARBA" id="ARBA00022692"/>
    </source>
</evidence>
<evidence type="ECO:0000256" key="3">
    <source>
        <dbReference type="ARBA" id="ARBA00022989"/>
    </source>
</evidence>
<gene>
    <name evidence="7" type="ORF">WJX74_008807</name>
</gene>
<feature type="domain" description="DUF202" evidence="6">
    <location>
        <begin position="33"/>
        <end position="109"/>
    </location>
</feature>
<comment type="subcellular location">
    <subcellularLocation>
        <location evidence="1">Endomembrane system</location>
        <topology evidence="1">Multi-pass membrane protein</topology>
    </subcellularLocation>
</comment>
<name>A0AAW1QWW7_9CHLO</name>
<dbReference type="Pfam" id="PF02656">
    <property type="entry name" value="DUF202"/>
    <property type="match status" value="1"/>
</dbReference>
<evidence type="ECO:0000259" key="6">
    <source>
        <dbReference type="Pfam" id="PF02656"/>
    </source>
</evidence>
<feature type="transmembrane region" description="Helical" evidence="5">
    <location>
        <begin position="42"/>
        <end position="64"/>
    </location>
</feature>